<evidence type="ECO:0000313" key="2">
    <source>
        <dbReference type="Proteomes" id="UP000033123"/>
    </source>
</evidence>
<protein>
    <submittedName>
        <fullName evidence="1">Uncharacterized protein</fullName>
    </submittedName>
</protein>
<name>A0A0E3LCC3_9EURY</name>
<dbReference type="PATRIC" id="fig|1434118.4.peg.866"/>
<evidence type="ECO:0000313" key="1">
    <source>
        <dbReference type="EMBL" id="AKB35271.1"/>
    </source>
</evidence>
<dbReference type="HOGENOM" id="CLU_2784157_0_0_2"/>
<organism evidence="1 2">
    <name type="scientific">Methanosarcina siciliae C2J</name>
    <dbReference type="NCBI Taxonomy" id="1434118"/>
    <lineage>
        <taxon>Archaea</taxon>
        <taxon>Methanobacteriati</taxon>
        <taxon>Methanobacteriota</taxon>
        <taxon>Stenosarchaea group</taxon>
        <taxon>Methanomicrobia</taxon>
        <taxon>Methanosarcinales</taxon>
        <taxon>Methanosarcinaceae</taxon>
        <taxon>Methanosarcina</taxon>
    </lineage>
</organism>
<dbReference type="EMBL" id="CP009508">
    <property type="protein sequence ID" value="AKB35271.1"/>
    <property type="molecule type" value="Genomic_DNA"/>
</dbReference>
<dbReference type="Proteomes" id="UP000033123">
    <property type="component" value="Chromosome"/>
</dbReference>
<proteinExistence type="predicted"/>
<gene>
    <name evidence="1" type="ORF">MSSAC_0681</name>
</gene>
<dbReference type="KEGG" id="msj:MSSAC_0681"/>
<sequence>MSGKPVCLASFMAMNPKKAARIIADHAPVRFCTIGWSTPKYAQTASPNPVNKTRPKKVFPEGVRLFTV</sequence>
<dbReference type="AlphaFoldDB" id="A0A0E3LCC3"/>
<accession>A0A0E3LCC3</accession>
<reference evidence="1 2" key="1">
    <citation type="submission" date="2014-07" db="EMBL/GenBank/DDBJ databases">
        <title>Methanogenic archaea and the global carbon cycle.</title>
        <authorList>
            <person name="Henriksen J.R."/>
            <person name="Luke J."/>
            <person name="Reinhart S."/>
            <person name="Benedict M.N."/>
            <person name="Youngblut N.D."/>
            <person name="Metcalf M.E."/>
            <person name="Whitaker R.J."/>
            <person name="Metcalf W.W."/>
        </authorList>
    </citation>
    <scope>NUCLEOTIDE SEQUENCE [LARGE SCALE GENOMIC DNA]</scope>
    <source>
        <strain evidence="1 2">C2J</strain>
    </source>
</reference>